<dbReference type="InterPro" id="IPR011006">
    <property type="entry name" value="CheY-like_superfamily"/>
</dbReference>
<feature type="modified residue" description="4-aspartylphosphate" evidence="4">
    <location>
        <position position="52"/>
    </location>
</feature>
<dbReference type="AlphaFoldDB" id="A0A174H1S9"/>
<dbReference type="Gene3D" id="3.40.50.2300">
    <property type="match status" value="1"/>
</dbReference>
<gene>
    <name evidence="6" type="primary">phoP_2</name>
    <name evidence="6" type="ORF">ERS852491_02917</name>
</gene>
<dbReference type="STRING" id="39482.ERS852491_02917"/>
<comment type="function">
    <text evidence="3">May play the central regulatory role in sporulation. It may be an element of the effector pathway responsible for the activation of sporulation genes in response to nutritional stress. Spo0A may act in concert with spo0H (a sigma factor) to control the expression of some genes that are critical to the sporulation process.</text>
</comment>
<dbReference type="SUPFAM" id="SSF52172">
    <property type="entry name" value="CheY-like"/>
    <property type="match status" value="1"/>
</dbReference>
<dbReference type="Proteomes" id="UP000095544">
    <property type="component" value="Unassembled WGS sequence"/>
</dbReference>
<name>A0A174H1S9_9FIRM</name>
<dbReference type="EMBL" id="CYZU01000027">
    <property type="protein sequence ID" value="CUO67009.1"/>
    <property type="molecule type" value="Genomic_DNA"/>
</dbReference>
<dbReference type="InterPro" id="IPR001789">
    <property type="entry name" value="Sig_transdc_resp-reg_receiver"/>
</dbReference>
<dbReference type="RefSeq" id="WP_050641446.1">
    <property type="nucleotide sequence ID" value="NZ_CABKUE010000009.1"/>
</dbReference>
<organism evidence="6 7">
    <name type="scientific">Faecalicatena contorta</name>
    <dbReference type="NCBI Taxonomy" id="39482"/>
    <lineage>
        <taxon>Bacteria</taxon>
        <taxon>Bacillati</taxon>
        <taxon>Bacillota</taxon>
        <taxon>Clostridia</taxon>
        <taxon>Lachnospirales</taxon>
        <taxon>Lachnospiraceae</taxon>
        <taxon>Faecalicatena</taxon>
    </lineage>
</organism>
<evidence type="ECO:0000313" key="7">
    <source>
        <dbReference type="Proteomes" id="UP000095544"/>
    </source>
</evidence>
<sequence length="298" mass="33490">MSKILVVEDDIASQMLMTDILEKYGYTAVVATDGLEAISLAEKEKPDLAIVDIMLPTLNGYQVCERLRCLPQCRELPVIILTALNEDQHRIRALEAGAIDFLSKPFKRIELLTKIKAVLLMQEDKMNMISFEKITQGFLCALSQRKPDIQISNLRCAYFTKRLGITLGLSTKDLLTLHYAVLLRDIGYLSLPGEITDLGNDSDRHNILGAEIAEKFLPEDIHTIILCHHSNLKDTAFPKNLSEPSATLLNIAIVCTRFEYLMKSGNASLDEVHHILRHEGGLGLWPQKELDLLLQLTQ</sequence>
<dbReference type="SMART" id="SM00448">
    <property type="entry name" value="REC"/>
    <property type="match status" value="1"/>
</dbReference>
<reference evidence="6 7" key="1">
    <citation type="submission" date="2015-09" db="EMBL/GenBank/DDBJ databases">
        <authorList>
            <consortium name="Pathogen Informatics"/>
        </authorList>
    </citation>
    <scope>NUCLEOTIDE SEQUENCE [LARGE SCALE GENOMIC DNA]</scope>
    <source>
        <strain evidence="6 7">2789STDY5834876</strain>
    </source>
</reference>
<keyword evidence="2 4" id="KW-0597">Phosphoprotein</keyword>
<dbReference type="Gene3D" id="1.10.3210.10">
    <property type="entry name" value="Hypothetical protein af1432"/>
    <property type="match status" value="1"/>
</dbReference>
<proteinExistence type="predicted"/>
<evidence type="ECO:0000256" key="1">
    <source>
        <dbReference type="ARBA" id="ARBA00018672"/>
    </source>
</evidence>
<evidence type="ECO:0000256" key="2">
    <source>
        <dbReference type="ARBA" id="ARBA00022553"/>
    </source>
</evidence>
<dbReference type="SUPFAM" id="SSF109604">
    <property type="entry name" value="HD-domain/PDEase-like"/>
    <property type="match status" value="1"/>
</dbReference>
<evidence type="ECO:0000256" key="3">
    <source>
        <dbReference type="ARBA" id="ARBA00024867"/>
    </source>
</evidence>
<evidence type="ECO:0000313" key="6">
    <source>
        <dbReference type="EMBL" id="CUO67009.1"/>
    </source>
</evidence>
<dbReference type="PANTHER" id="PTHR44591:SF3">
    <property type="entry name" value="RESPONSE REGULATORY DOMAIN-CONTAINING PROTEIN"/>
    <property type="match status" value="1"/>
</dbReference>
<dbReference type="PROSITE" id="PS50110">
    <property type="entry name" value="RESPONSE_REGULATORY"/>
    <property type="match status" value="1"/>
</dbReference>
<accession>A0A174H1S9</accession>
<dbReference type="GO" id="GO:0000160">
    <property type="term" value="P:phosphorelay signal transduction system"/>
    <property type="evidence" value="ECO:0007669"/>
    <property type="project" value="InterPro"/>
</dbReference>
<evidence type="ECO:0000256" key="4">
    <source>
        <dbReference type="PROSITE-ProRule" id="PRU00169"/>
    </source>
</evidence>
<dbReference type="CDD" id="cd00077">
    <property type="entry name" value="HDc"/>
    <property type="match status" value="1"/>
</dbReference>
<dbReference type="Pfam" id="PF00072">
    <property type="entry name" value="Response_reg"/>
    <property type="match status" value="1"/>
</dbReference>
<dbReference type="InterPro" id="IPR003607">
    <property type="entry name" value="HD/PDEase_dom"/>
</dbReference>
<protein>
    <recommendedName>
        <fullName evidence="1">Stage 0 sporulation protein A homolog</fullName>
    </recommendedName>
</protein>
<dbReference type="OrthoDB" id="9805474at2"/>
<dbReference type="PANTHER" id="PTHR44591">
    <property type="entry name" value="STRESS RESPONSE REGULATOR PROTEIN 1"/>
    <property type="match status" value="1"/>
</dbReference>
<evidence type="ECO:0000259" key="5">
    <source>
        <dbReference type="PROSITE" id="PS50110"/>
    </source>
</evidence>
<dbReference type="InterPro" id="IPR050595">
    <property type="entry name" value="Bact_response_regulator"/>
</dbReference>
<feature type="domain" description="Response regulatory" evidence="5">
    <location>
        <begin position="3"/>
        <end position="119"/>
    </location>
</feature>